<protein>
    <submittedName>
        <fullName evidence="5">YifB family Mg chelatase-like AAA ATPase</fullName>
    </submittedName>
</protein>
<dbReference type="SUPFAM" id="SSF52540">
    <property type="entry name" value="P-loop containing nucleoside triphosphate hydrolases"/>
    <property type="match status" value="1"/>
</dbReference>
<feature type="domain" description="MCM C-terminal AAA(+) ATPase" evidence="4">
    <location>
        <begin position="288"/>
        <end position="387"/>
    </location>
</feature>
<dbReference type="SMART" id="SM00382">
    <property type="entry name" value="AAA"/>
    <property type="match status" value="1"/>
</dbReference>
<sequence>MSLALIRTRALAGLNAPEVTVEVHLANGLPAFNLVGLPDTEVREARERVRAAIATSQFEFPQRRITVNLAPADLPKEGGRFDLPIALGILAASGQVDAAALVRHEFVGELSLNGSLRPVRGGLAMALASVRAGRALVLPAVNADEAALAREASVLPADSLLAVCAHLNGHTPLARRAPPPAAEAVANEHDLAEVKGQLQARRALEVAAAGQHSLLMFGPPGTGKSMLARRLPGLLPSMDEAEAIESASIQSIEGTFDASRWGRRPYRAPHHSASAPALVGGGANPRPGEISLAHHGVLFLDELPEFDRRVLEALREPLETGTVTVSRARQRAEFPARFQLIAAMNPCPCGHSGNPNGRCRCSPDQVARYRGRLSGPLLDRMDIVIEVPLLDHAEMLGRPAGEPSAVVRERVAGAWARQRERQGEPNSRLAPGRVDTLCAPDSAGQGLLDHAIRRLNLSARGYHRILKVARTIADLAGAECVGTAHLAEAIQYRRGLDTR</sequence>
<dbReference type="InterPro" id="IPR014721">
    <property type="entry name" value="Ribsml_uS5_D2-typ_fold_subgr"/>
</dbReference>
<keyword evidence="2" id="KW-0547">Nucleotide-binding</keyword>
<evidence type="ECO:0000256" key="1">
    <source>
        <dbReference type="ARBA" id="ARBA00006354"/>
    </source>
</evidence>
<dbReference type="InterPro" id="IPR027417">
    <property type="entry name" value="P-loop_NTPase"/>
</dbReference>
<organism evidence="5 6">
    <name type="scientific">Aromatoleum diolicum</name>
    <dbReference type="NCBI Taxonomy" id="75796"/>
    <lineage>
        <taxon>Bacteria</taxon>
        <taxon>Pseudomonadati</taxon>
        <taxon>Pseudomonadota</taxon>
        <taxon>Betaproteobacteria</taxon>
        <taxon>Rhodocyclales</taxon>
        <taxon>Rhodocyclaceae</taxon>
        <taxon>Aromatoleum</taxon>
    </lineage>
</organism>
<comment type="similarity">
    <text evidence="1">Belongs to the Mg-chelatase subunits D/I family. ComM subfamily.</text>
</comment>
<evidence type="ECO:0000259" key="4">
    <source>
        <dbReference type="PROSITE" id="PS50051"/>
    </source>
</evidence>
<dbReference type="InterPro" id="IPR000523">
    <property type="entry name" value="Mg_chelatse_chII-like_cat_dom"/>
</dbReference>
<dbReference type="InterPro" id="IPR020568">
    <property type="entry name" value="Ribosomal_Su5_D2-typ_SF"/>
</dbReference>
<name>A0ABX1QB59_9RHOO</name>
<evidence type="ECO:0000256" key="2">
    <source>
        <dbReference type="ARBA" id="ARBA00022741"/>
    </source>
</evidence>
<gene>
    <name evidence="5" type="ORF">GPA25_12725</name>
</gene>
<dbReference type="CDD" id="cd00009">
    <property type="entry name" value="AAA"/>
    <property type="match status" value="1"/>
</dbReference>
<dbReference type="Pfam" id="PF13335">
    <property type="entry name" value="Mg_chelatase_C"/>
    <property type="match status" value="1"/>
</dbReference>
<dbReference type="InterPro" id="IPR001208">
    <property type="entry name" value="MCM_dom"/>
</dbReference>
<dbReference type="PANTHER" id="PTHR32039">
    <property type="entry name" value="MAGNESIUM-CHELATASE SUBUNIT CHLI"/>
    <property type="match status" value="1"/>
</dbReference>
<dbReference type="PRINTS" id="PR01657">
    <property type="entry name" value="MCMFAMILY"/>
</dbReference>
<dbReference type="Proteomes" id="UP000648984">
    <property type="component" value="Unassembled WGS sequence"/>
</dbReference>
<dbReference type="Gene3D" id="3.40.50.300">
    <property type="entry name" value="P-loop containing nucleotide triphosphate hydrolases"/>
    <property type="match status" value="1"/>
</dbReference>
<dbReference type="SUPFAM" id="SSF54211">
    <property type="entry name" value="Ribosomal protein S5 domain 2-like"/>
    <property type="match status" value="1"/>
</dbReference>
<dbReference type="InterPro" id="IPR045006">
    <property type="entry name" value="CHLI-like"/>
</dbReference>
<accession>A0ABX1QB59</accession>
<evidence type="ECO:0000313" key="6">
    <source>
        <dbReference type="Proteomes" id="UP000648984"/>
    </source>
</evidence>
<keyword evidence="6" id="KW-1185">Reference proteome</keyword>
<dbReference type="EMBL" id="WTVQ01000019">
    <property type="protein sequence ID" value="NMG75623.1"/>
    <property type="molecule type" value="Genomic_DNA"/>
</dbReference>
<proteinExistence type="inferred from homology"/>
<evidence type="ECO:0000313" key="5">
    <source>
        <dbReference type="EMBL" id="NMG75623.1"/>
    </source>
</evidence>
<dbReference type="Pfam" id="PF13541">
    <property type="entry name" value="ChlI"/>
    <property type="match status" value="1"/>
</dbReference>
<dbReference type="InterPro" id="IPR003593">
    <property type="entry name" value="AAA+_ATPase"/>
</dbReference>
<dbReference type="Gene3D" id="3.30.230.10">
    <property type="match status" value="1"/>
</dbReference>
<keyword evidence="3" id="KW-0067">ATP-binding</keyword>
<evidence type="ECO:0000256" key="3">
    <source>
        <dbReference type="ARBA" id="ARBA00022840"/>
    </source>
</evidence>
<dbReference type="NCBIfam" id="TIGR00368">
    <property type="entry name" value="YifB family Mg chelatase-like AAA ATPase"/>
    <property type="match status" value="1"/>
</dbReference>
<dbReference type="RefSeq" id="WP_169260774.1">
    <property type="nucleotide sequence ID" value="NZ_WTVQ01000019.1"/>
</dbReference>
<reference evidence="5 6" key="1">
    <citation type="submission" date="2019-12" db="EMBL/GenBank/DDBJ databases">
        <title>Comparative genomics gives insights into the taxonomy of the Azoarcus-Aromatoleum group and reveals separate origins of nif in the plant-associated Azoarcus and non-plant-associated Aromatoleum sub-groups.</title>
        <authorList>
            <person name="Lafos M."/>
            <person name="Maluk M."/>
            <person name="Batista M."/>
            <person name="Junghare M."/>
            <person name="Carmona M."/>
            <person name="Faoro H."/>
            <person name="Cruz L.M."/>
            <person name="Battistoni F."/>
            <person name="De Souza E."/>
            <person name="Pedrosa F."/>
            <person name="Chen W.-M."/>
            <person name="Poole P.S."/>
            <person name="Dixon R.A."/>
            <person name="James E.K."/>
        </authorList>
    </citation>
    <scope>NUCLEOTIDE SEQUENCE [LARGE SCALE GENOMIC DNA]</scope>
    <source>
        <strain evidence="5 6">22Lin</strain>
    </source>
</reference>
<dbReference type="PROSITE" id="PS50051">
    <property type="entry name" value="MCM_2"/>
    <property type="match status" value="1"/>
</dbReference>
<dbReference type="InterPro" id="IPR025158">
    <property type="entry name" value="Mg_chelat-rel_C"/>
</dbReference>
<dbReference type="PANTHER" id="PTHR32039:SF7">
    <property type="entry name" value="COMPETENCE PROTEIN COMM"/>
    <property type="match status" value="1"/>
</dbReference>
<comment type="caution">
    <text evidence="5">The sequence shown here is derived from an EMBL/GenBank/DDBJ whole genome shotgun (WGS) entry which is preliminary data.</text>
</comment>
<dbReference type="NCBIfam" id="NF007365">
    <property type="entry name" value="PRK09862.1"/>
    <property type="match status" value="1"/>
</dbReference>
<dbReference type="Pfam" id="PF01078">
    <property type="entry name" value="Mg_chelatase"/>
    <property type="match status" value="1"/>
</dbReference>
<dbReference type="InterPro" id="IPR004482">
    <property type="entry name" value="Mg_chelat-rel"/>
</dbReference>